<dbReference type="EMBL" id="CP067421">
    <property type="protein sequence ID" value="QQP92896.1"/>
    <property type="molecule type" value="Genomic_DNA"/>
</dbReference>
<dbReference type="Pfam" id="PF09347">
    <property type="entry name" value="DUF1989"/>
    <property type="match status" value="1"/>
</dbReference>
<dbReference type="PANTHER" id="PTHR31527">
    <property type="entry name" value="RE64534P"/>
    <property type="match status" value="1"/>
</dbReference>
<keyword evidence="2" id="KW-0614">Plasmid</keyword>
<evidence type="ECO:0000313" key="2">
    <source>
        <dbReference type="EMBL" id="QQP92896.1"/>
    </source>
</evidence>
<evidence type="ECO:0000313" key="3">
    <source>
        <dbReference type="Proteomes" id="UP000595197"/>
    </source>
</evidence>
<dbReference type="RefSeq" id="WP_201082151.1">
    <property type="nucleotide sequence ID" value="NZ_CP067421.1"/>
</dbReference>
<name>A0ABX7BIH1_9PROT</name>
<protein>
    <submittedName>
        <fullName evidence="2">DUF1989 domain-containing protein</fullName>
    </submittedName>
</protein>
<dbReference type="PANTHER" id="PTHR31527:SF0">
    <property type="entry name" value="RE64534P"/>
    <property type="match status" value="1"/>
</dbReference>
<organism evidence="2 3">
    <name type="scientific">Skermanella cutis</name>
    <dbReference type="NCBI Taxonomy" id="2775420"/>
    <lineage>
        <taxon>Bacteria</taxon>
        <taxon>Pseudomonadati</taxon>
        <taxon>Pseudomonadota</taxon>
        <taxon>Alphaproteobacteria</taxon>
        <taxon>Rhodospirillales</taxon>
        <taxon>Azospirillaceae</taxon>
        <taxon>Skermanella</taxon>
    </lineage>
</organism>
<proteinExistence type="predicted"/>
<gene>
    <name evidence="2" type="ORF">IGS68_31145</name>
</gene>
<keyword evidence="3" id="KW-1185">Reference proteome</keyword>
<evidence type="ECO:0000259" key="1">
    <source>
        <dbReference type="Pfam" id="PF09347"/>
    </source>
</evidence>
<geneLocation type="plasmid" evidence="2 3">
    <name>pTT6-1</name>
</geneLocation>
<sequence length="297" mass="32671">MKLEKPEHPEPGDADARRKIRPVICYPVDSLAPPDLPSYRAAREGWEKLSETVVPPREARCFDVPAGCFFRIVSIEGPQVGDLNLWSAGDLNLWSAGDLQERFFSGKTRALHGTHVSTGDRLWSCLPYLRPMATITEDTLDWYGFDDWGGSVHDVIGTRCDPYTHRLLAGGDYHHCCHSNLTRALAGRLGRPRESVEPAVHDVLNVFMCTGFTRDTGQYFMKASPVRPGDFLEFFAEIDLLGALSACPGGDCGAEHSSDASACHPLLVEVFRPAAPPRGWTSPAISGYDRTHGSDDS</sequence>
<reference evidence="2" key="1">
    <citation type="submission" date="2021-02" db="EMBL/GenBank/DDBJ databases">
        <title>Skermanella TT6 skin isolate.</title>
        <authorList>
            <person name="Lee K."/>
            <person name="Ganzorig M."/>
        </authorList>
    </citation>
    <scope>NUCLEOTIDE SEQUENCE</scope>
    <source>
        <strain evidence="2">TT6</strain>
    </source>
</reference>
<accession>A0ABX7BIH1</accession>
<feature type="domain" description="DUF1989" evidence="1">
    <location>
        <begin position="53"/>
        <end position="241"/>
    </location>
</feature>
<dbReference type="Proteomes" id="UP000595197">
    <property type="component" value="Plasmid pTT6-1"/>
</dbReference>
<dbReference type="InterPro" id="IPR018959">
    <property type="entry name" value="DUF1989"/>
</dbReference>